<dbReference type="PROSITE" id="PS00714">
    <property type="entry name" value="NA_DICARBOXYL_SYMP_2"/>
    <property type="match status" value="1"/>
</dbReference>
<keyword evidence="3 9" id="KW-0813">Transport</keyword>
<keyword evidence="7 9" id="KW-0472">Membrane</keyword>
<evidence type="ECO:0000256" key="8">
    <source>
        <dbReference type="ARBA" id="ARBA00023180"/>
    </source>
</evidence>
<dbReference type="InterPro" id="IPR050746">
    <property type="entry name" value="DAACS"/>
</dbReference>
<comment type="subcellular location">
    <subcellularLocation>
        <location evidence="1 9">Membrane</location>
        <topology evidence="1 9">Multi-pass membrane protein</topology>
    </subcellularLocation>
</comment>
<dbReference type="Pfam" id="PF00375">
    <property type="entry name" value="SDF"/>
    <property type="match status" value="1"/>
</dbReference>
<evidence type="ECO:0000256" key="2">
    <source>
        <dbReference type="ARBA" id="ARBA00006148"/>
    </source>
</evidence>
<dbReference type="GO" id="GO:0015175">
    <property type="term" value="F:neutral L-amino acid transmembrane transporter activity"/>
    <property type="evidence" value="ECO:0007669"/>
    <property type="project" value="TreeGrafter"/>
</dbReference>
<dbReference type="GO" id="GO:0005313">
    <property type="term" value="F:L-glutamate transmembrane transporter activity"/>
    <property type="evidence" value="ECO:0007669"/>
    <property type="project" value="TreeGrafter"/>
</dbReference>
<feature type="region of interest" description="Disordered" evidence="10">
    <location>
        <begin position="1"/>
        <end position="56"/>
    </location>
</feature>
<dbReference type="PANTHER" id="PTHR11958:SF63">
    <property type="entry name" value="AMINO ACID TRANSPORTER"/>
    <property type="match status" value="1"/>
</dbReference>
<feature type="transmembrane region" description="Helical" evidence="9">
    <location>
        <begin position="70"/>
        <end position="89"/>
    </location>
</feature>
<dbReference type="PANTHER" id="PTHR11958">
    <property type="entry name" value="SODIUM/DICARBOXYLATE SYMPORTER-RELATED"/>
    <property type="match status" value="1"/>
</dbReference>
<dbReference type="PRINTS" id="PR00173">
    <property type="entry name" value="EDTRNSPORT"/>
</dbReference>
<evidence type="ECO:0000256" key="4">
    <source>
        <dbReference type="ARBA" id="ARBA00022692"/>
    </source>
</evidence>
<feature type="transmembrane region" description="Helical" evidence="9">
    <location>
        <begin position="285"/>
        <end position="307"/>
    </location>
</feature>
<reference evidence="11" key="1">
    <citation type="submission" date="2014-05" db="EMBL/GenBank/DDBJ databases">
        <title>Assembled transcriptome sequences from leg hypodermis of the spider Cupiennius salei.</title>
        <authorList>
            <person name="French A.S."/>
            <person name="Li A.W."/>
            <person name="Meisner S."/>
            <person name="Torkkeli P.H."/>
        </authorList>
    </citation>
    <scope>NUCLEOTIDE SEQUENCE</scope>
    <source>
        <tissue evidence="11">Leg</tissue>
    </source>
</reference>
<dbReference type="InterPro" id="IPR036458">
    <property type="entry name" value="Na:dicarbo_symporter_sf"/>
</dbReference>
<name>A0A061QLM1_CUPSA</name>
<feature type="transmembrane region" description="Helical" evidence="9">
    <location>
        <begin position="145"/>
        <end position="167"/>
    </location>
</feature>
<evidence type="ECO:0000256" key="5">
    <source>
        <dbReference type="ARBA" id="ARBA00022847"/>
    </source>
</evidence>
<dbReference type="SUPFAM" id="SSF118215">
    <property type="entry name" value="Proton glutamate symport protein"/>
    <property type="match status" value="1"/>
</dbReference>
<feature type="transmembrane region" description="Helical" evidence="9">
    <location>
        <begin position="248"/>
        <end position="265"/>
    </location>
</feature>
<dbReference type="InterPro" id="IPR018107">
    <property type="entry name" value="Na-dicarboxylate_symporter_CS"/>
</dbReference>
<protein>
    <recommendedName>
        <fullName evidence="9">Amino acid transporter</fullName>
    </recommendedName>
</protein>
<keyword evidence="6 9" id="KW-1133">Transmembrane helix</keyword>
<dbReference type="InterPro" id="IPR001991">
    <property type="entry name" value="Na-dicarboxylate_symporter"/>
</dbReference>
<evidence type="ECO:0000256" key="10">
    <source>
        <dbReference type="SAM" id="MobiDB-lite"/>
    </source>
</evidence>
<feature type="transmembrane region" description="Helical" evidence="9">
    <location>
        <begin position="109"/>
        <end position="133"/>
    </location>
</feature>
<keyword evidence="5 9" id="KW-0769">Symport</keyword>
<dbReference type="AlphaFoldDB" id="A0A061QLM1"/>
<evidence type="ECO:0000256" key="7">
    <source>
        <dbReference type="ARBA" id="ARBA00023136"/>
    </source>
</evidence>
<organism evidence="11">
    <name type="scientific">Cupiennius salei</name>
    <name type="common">American wandering spider</name>
    <dbReference type="NCBI Taxonomy" id="6928"/>
    <lineage>
        <taxon>Eukaryota</taxon>
        <taxon>Metazoa</taxon>
        <taxon>Ecdysozoa</taxon>
        <taxon>Arthropoda</taxon>
        <taxon>Chelicerata</taxon>
        <taxon>Arachnida</taxon>
        <taxon>Araneae</taxon>
        <taxon>Araneomorphae</taxon>
        <taxon>Entelegynae</taxon>
        <taxon>Lycosoidea</taxon>
        <taxon>Ctenidae</taxon>
        <taxon>Cupiennius</taxon>
    </lineage>
</organism>
<evidence type="ECO:0000256" key="1">
    <source>
        <dbReference type="ARBA" id="ARBA00004141"/>
    </source>
</evidence>
<evidence type="ECO:0000313" key="11">
    <source>
        <dbReference type="EMBL" id="JAC59276.1"/>
    </source>
</evidence>
<feature type="transmembrane region" description="Helical" evidence="9">
    <location>
        <begin position="319"/>
        <end position="345"/>
    </location>
</feature>
<keyword evidence="4 9" id="KW-0812">Transmembrane</keyword>
<sequence>MAENTKETADSVFMDAPKTNGSTAVRLPSNGISSPELGDRTSSIASDAKQWPEKRTTGKDKVKKCLGENILTLATLLGVAVGIGLGVGLRNSRTWTKREIMYVNFPGEIFLSMLKCLILPLIVSSLIAAVGSLDTRLTGKIGLRAVGYYLCTTVLAIILGIILVSSIRPGVGQSSDLQDDNKKATKLSLPEDTMMDLIRNMFPPNIMEATIKQSSTDLKQPLNIGNSTNSSEMRLWDFTTKKVDQTNILGVVVFSIVLGITLASMKKKGRPLLDVFITLSDAMMIITKLVIWLSPLGVLFLVTSKIMEMEDLGRVAGQIGMYAATVLAGVLGHGFLVLPIIFFLFTRKNPFTFIVNMGQALATAFGTASSAATLPVTISCLEDKNNVDHRVSRFCLPIGATINMDGTALYEAVAAIFIAQVRGISLSIGSLIAISITSTAASIGAAGIPQAGLVTMVMVLNVVGLPEEDVALILVVDWILDRFRTLVNVLGDAFGSAIVDHYSKNDLAEVSDDISNLEMTTL</sequence>
<dbReference type="GO" id="GO:0005886">
    <property type="term" value="C:plasma membrane"/>
    <property type="evidence" value="ECO:0007669"/>
    <property type="project" value="TreeGrafter"/>
</dbReference>
<keyword evidence="8" id="KW-0325">Glycoprotein</keyword>
<evidence type="ECO:0000256" key="9">
    <source>
        <dbReference type="RuleBase" id="RU361216"/>
    </source>
</evidence>
<proteinExistence type="evidence at transcript level"/>
<comment type="similarity">
    <text evidence="2 9">Belongs to the dicarboxylate/amino acid:cation symporter (DAACS) (TC 2.A.23) family.</text>
</comment>
<dbReference type="Gene3D" id="1.10.3860.10">
    <property type="entry name" value="Sodium:dicarboxylate symporter"/>
    <property type="match status" value="1"/>
</dbReference>
<dbReference type="EMBL" id="GBFC01000062">
    <property type="protein sequence ID" value="JAC59276.1"/>
    <property type="molecule type" value="mRNA"/>
</dbReference>
<evidence type="ECO:0000256" key="3">
    <source>
        <dbReference type="ARBA" id="ARBA00022448"/>
    </source>
</evidence>
<evidence type="ECO:0000256" key="6">
    <source>
        <dbReference type="ARBA" id="ARBA00022989"/>
    </source>
</evidence>
<dbReference type="GO" id="GO:0015501">
    <property type="term" value="F:glutamate:sodium symporter activity"/>
    <property type="evidence" value="ECO:0007669"/>
    <property type="project" value="TreeGrafter"/>
</dbReference>
<accession>A0A061QLM1</accession>
<gene>
    <name evidence="11" type="primary">CSH_0405</name>
</gene>